<reference evidence="2 3" key="1">
    <citation type="submission" date="2018-02" db="EMBL/GenBank/DDBJ databases">
        <title>The genomes of Aspergillus section Nigri reveals drivers in fungal speciation.</title>
        <authorList>
            <consortium name="DOE Joint Genome Institute"/>
            <person name="Vesth T.C."/>
            <person name="Nybo J."/>
            <person name="Theobald S."/>
            <person name="Brandl J."/>
            <person name="Frisvad J.C."/>
            <person name="Nielsen K.F."/>
            <person name="Lyhne E.K."/>
            <person name="Kogle M.E."/>
            <person name="Kuo A."/>
            <person name="Riley R."/>
            <person name="Clum A."/>
            <person name="Nolan M."/>
            <person name="Lipzen A."/>
            <person name="Salamov A."/>
            <person name="Henrissat B."/>
            <person name="Wiebenga A."/>
            <person name="De vries R.P."/>
            <person name="Grigoriev I.V."/>
            <person name="Mortensen U.H."/>
            <person name="Andersen M.R."/>
            <person name="Baker S.E."/>
        </authorList>
    </citation>
    <scope>NUCLEOTIDE SEQUENCE [LARGE SCALE GENOMIC DNA]</scope>
    <source>
        <strain evidence="2 3">CBS 707.79</strain>
    </source>
</reference>
<dbReference type="EMBL" id="KZ826144">
    <property type="protein sequence ID" value="PYH87966.1"/>
    <property type="molecule type" value="Genomic_DNA"/>
</dbReference>
<gene>
    <name evidence="2" type="ORF">BO71DRAFT_489141</name>
</gene>
<evidence type="ECO:0000256" key="1">
    <source>
        <dbReference type="SAM" id="MobiDB-lite"/>
    </source>
</evidence>
<evidence type="ECO:0000313" key="2">
    <source>
        <dbReference type="EMBL" id="PYH87966.1"/>
    </source>
</evidence>
<accession>A0A319CRP2</accession>
<evidence type="ECO:0000313" key="3">
    <source>
        <dbReference type="Proteomes" id="UP000247810"/>
    </source>
</evidence>
<sequence>KQPPLHNLQLPDQPPQHQLLHERLLAPQPIQIALPLKLLLGNIPPNQKISIHLVPQPNQQEPAPGRLRQRPFPARSRHSAPSPGASPRPNRRCKPHGTGISSRGGRELSERDGGRGCHDLHFVVGVAEVERVV</sequence>
<dbReference type="Proteomes" id="UP000247810">
    <property type="component" value="Unassembled WGS sequence"/>
</dbReference>
<feature type="compositionally biased region" description="Basic and acidic residues" evidence="1">
    <location>
        <begin position="104"/>
        <end position="117"/>
    </location>
</feature>
<feature type="region of interest" description="Disordered" evidence="1">
    <location>
        <begin position="49"/>
        <end position="117"/>
    </location>
</feature>
<protein>
    <submittedName>
        <fullName evidence="2">Uncharacterized protein</fullName>
    </submittedName>
</protein>
<dbReference type="VEuPathDB" id="FungiDB:BO71DRAFT_489141"/>
<name>A0A319CRP2_9EURO</name>
<dbReference type="AlphaFoldDB" id="A0A319CRP2"/>
<keyword evidence="3" id="KW-1185">Reference proteome</keyword>
<organism evidence="2 3">
    <name type="scientific">Aspergillus ellipticus CBS 707.79</name>
    <dbReference type="NCBI Taxonomy" id="1448320"/>
    <lineage>
        <taxon>Eukaryota</taxon>
        <taxon>Fungi</taxon>
        <taxon>Dikarya</taxon>
        <taxon>Ascomycota</taxon>
        <taxon>Pezizomycotina</taxon>
        <taxon>Eurotiomycetes</taxon>
        <taxon>Eurotiomycetidae</taxon>
        <taxon>Eurotiales</taxon>
        <taxon>Aspergillaceae</taxon>
        <taxon>Aspergillus</taxon>
        <taxon>Aspergillus subgen. Circumdati</taxon>
    </lineage>
</organism>
<feature type="non-terminal residue" evidence="2">
    <location>
        <position position="133"/>
    </location>
</feature>
<feature type="non-terminal residue" evidence="2">
    <location>
        <position position="1"/>
    </location>
</feature>
<proteinExistence type="predicted"/>